<dbReference type="InterPro" id="IPR035892">
    <property type="entry name" value="C2_domain_sf"/>
</dbReference>
<dbReference type="GO" id="GO:0000388">
    <property type="term" value="P:spliceosome conformational change to release U4 (or U4atac) and U1 (or U11)"/>
    <property type="evidence" value="ECO:0007669"/>
    <property type="project" value="TreeGrafter"/>
</dbReference>
<dbReference type="PANTHER" id="PTHR24075:SF5">
    <property type="entry name" value="U5 SMALL NUCLEAR RIBONUCLEOPROTEIN 200 KDA HELICASE"/>
    <property type="match status" value="1"/>
</dbReference>
<evidence type="ECO:0000313" key="10">
    <source>
        <dbReference type="Proteomes" id="UP000663844"/>
    </source>
</evidence>
<dbReference type="Proteomes" id="UP000663844">
    <property type="component" value="Unassembled WGS sequence"/>
</dbReference>
<feature type="domain" description="SEC63" evidence="8">
    <location>
        <begin position="1"/>
        <end position="251"/>
    </location>
</feature>
<dbReference type="EMBL" id="CAJOAZ010002403">
    <property type="protein sequence ID" value="CAF3925678.1"/>
    <property type="molecule type" value="Genomic_DNA"/>
</dbReference>
<dbReference type="PANTHER" id="PTHR24075">
    <property type="entry name" value="SEC63 DOMAIN-CONTAINING"/>
    <property type="match status" value="1"/>
</dbReference>
<evidence type="ECO:0000256" key="4">
    <source>
        <dbReference type="ARBA" id="ARBA00022824"/>
    </source>
</evidence>
<evidence type="ECO:0000256" key="5">
    <source>
        <dbReference type="ARBA" id="ARBA00022989"/>
    </source>
</evidence>
<evidence type="ECO:0000313" key="9">
    <source>
        <dbReference type="EMBL" id="CAF3925678.1"/>
    </source>
</evidence>
<keyword evidence="7" id="KW-0143">Chaperone</keyword>
<dbReference type="SMART" id="SM00973">
    <property type="entry name" value="Sec63"/>
    <property type="match status" value="1"/>
</dbReference>
<dbReference type="GO" id="GO:0005681">
    <property type="term" value="C:spliceosomal complex"/>
    <property type="evidence" value="ECO:0007669"/>
    <property type="project" value="TreeGrafter"/>
</dbReference>
<protein>
    <recommendedName>
        <fullName evidence="8">SEC63 domain-containing protein</fullName>
    </recommendedName>
</protein>
<evidence type="ECO:0000256" key="2">
    <source>
        <dbReference type="ARBA" id="ARBA00004240"/>
    </source>
</evidence>
<dbReference type="SUPFAM" id="SSF81296">
    <property type="entry name" value="E set domains"/>
    <property type="match status" value="1"/>
</dbReference>
<dbReference type="GO" id="GO:0016020">
    <property type="term" value="C:membrane"/>
    <property type="evidence" value="ECO:0007669"/>
    <property type="project" value="UniProtKB-SubCell"/>
</dbReference>
<dbReference type="Gene3D" id="2.60.40.150">
    <property type="entry name" value="C2 domain"/>
    <property type="match status" value="1"/>
</dbReference>
<dbReference type="FunFam" id="1.10.150.20:FF:000013">
    <property type="entry name" value="U5 small nuclear ribonucleoprotein kDa helicase"/>
    <property type="match status" value="1"/>
</dbReference>
<keyword evidence="5" id="KW-1133">Transmembrane helix</keyword>
<gene>
    <name evidence="9" type="ORF">OXD698_LOCUS25279</name>
</gene>
<dbReference type="Pfam" id="PF02889">
    <property type="entry name" value="Sec63"/>
    <property type="match status" value="1"/>
</dbReference>
<comment type="subcellular location">
    <subcellularLocation>
        <location evidence="2">Endoplasmic reticulum</location>
    </subcellularLocation>
    <subcellularLocation>
        <location evidence="1">Membrane</location>
        <topology evidence="1">Multi-pass membrane protein</topology>
    </subcellularLocation>
</comment>
<evidence type="ECO:0000256" key="1">
    <source>
        <dbReference type="ARBA" id="ARBA00004141"/>
    </source>
</evidence>
<dbReference type="Gene3D" id="1.10.3380.10">
    <property type="entry name" value="Sec63 N-terminal domain-like domain"/>
    <property type="match status" value="1"/>
</dbReference>
<evidence type="ECO:0000256" key="6">
    <source>
        <dbReference type="ARBA" id="ARBA00023136"/>
    </source>
</evidence>
<evidence type="ECO:0000256" key="3">
    <source>
        <dbReference type="ARBA" id="ARBA00022692"/>
    </source>
</evidence>
<evidence type="ECO:0000259" key="8">
    <source>
        <dbReference type="SMART" id="SM00973"/>
    </source>
</evidence>
<keyword evidence="6" id="KW-0472">Membrane</keyword>
<dbReference type="InterPro" id="IPR004179">
    <property type="entry name" value="Sec63-dom"/>
</dbReference>
<sequence>YLPNKLTNVKFNDPHVKTNVLLQAHLSRIELSTELQKDLNQVLIKVIRLLQACVDVLSSNGWLSSALTAMELTQMITQAMWNKDSYLKQLPYFTKDIIQRCTEKKIETIDNLIEMQEDERMELLQLNTLQLSDVAHFCNRYPNIDVSYEIFNNNNLISNSTVNIKVKLERVNERSESVIAPLFPQKREEGWWLVVGDSTINTLLSIKRLTIQERNEIVLDFMAPSDGKHDYILYLMSDCYMGCDHEYKFSINIQNPINMT</sequence>
<feature type="non-terminal residue" evidence="9">
    <location>
        <position position="260"/>
    </location>
</feature>
<keyword evidence="3" id="KW-0812">Transmembrane</keyword>
<name>A0A819J0C1_9BILA</name>
<reference evidence="9" key="1">
    <citation type="submission" date="2021-02" db="EMBL/GenBank/DDBJ databases">
        <authorList>
            <person name="Nowell W R."/>
        </authorList>
    </citation>
    <scope>NUCLEOTIDE SEQUENCE</scope>
</reference>
<organism evidence="9 10">
    <name type="scientific">Adineta steineri</name>
    <dbReference type="NCBI Taxonomy" id="433720"/>
    <lineage>
        <taxon>Eukaryota</taxon>
        <taxon>Metazoa</taxon>
        <taxon>Spiralia</taxon>
        <taxon>Gnathifera</taxon>
        <taxon>Rotifera</taxon>
        <taxon>Eurotatoria</taxon>
        <taxon>Bdelloidea</taxon>
        <taxon>Adinetida</taxon>
        <taxon>Adinetidae</taxon>
        <taxon>Adineta</taxon>
    </lineage>
</organism>
<dbReference type="GO" id="GO:0005783">
    <property type="term" value="C:endoplasmic reticulum"/>
    <property type="evidence" value="ECO:0007669"/>
    <property type="project" value="UniProtKB-SubCell"/>
</dbReference>
<dbReference type="AlphaFoldDB" id="A0A819J0C1"/>
<dbReference type="InterPro" id="IPR014756">
    <property type="entry name" value="Ig_E-set"/>
</dbReference>
<dbReference type="FunFam" id="2.60.40.150:FF:000133">
    <property type="entry name" value="Pre-mRNA splicing helicase, putative"/>
    <property type="match status" value="1"/>
</dbReference>
<dbReference type="SUPFAM" id="SSF158702">
    <property type="entry name" value="Sec63 N-terminal domain-like"/>
    <property type="match status" value="1"/>
</dbReference>
<accession>A0A819J0C1</accession>
<dbReference type="GO" id="GO:0003724">
    <property type="term" value="F:RNA helicase activity"/>
    <property type="evidence" value="ECO:0007669"/>
    <property type="project" value="TreeGrafter"/>
</dbReference>
<comment type="caution">
    <text evidence="9">The sequence shown here is derived from an EMBL/GenBank/DDBJ whole genome shotgun (WGS) entry which is preliminary data.</text>
</comment>
<dbReference type="GO" id="GO:0003723">
    <property type="term" value="F:RNA binding"/>
    <property type="evidence" value="ECO:0007669"/>
    <property type="project" value="TreeGrafter"/>
</dbReference>
<evidence type="ECO:0000256" key="7">
    <source>
        <dbReference type="ARBA" id="ARBA00023186"/>
    </source>
</evidence>
<dbReference type="Gene3D" id="1.10.150.20">
    <property type="entry name" value="5' to 3' exonuclease, C-terminal subdomain"/>
    <property type="match status" value="1"/>
</dbReference>
<proteinExistence type="predicted"/>
<keyword evidence="4" id="KW-0256">Endoplasmic reticulum</keyword>